<evidence type="ECO:0000256" key="2">
    <source>
        <dbReference type="SAM" id="SignalP"/>
    </source>
</evidence>
<reference evidence="3 4" key="1">
    <citation type="submission" date="2018-10" db="EMBL/GenBank/DDBJ databases">
        <title>Isolation from cow dung.</title>
        <authorList>
            <person name="Ling L."/>
        </authorList>
    </citation>
    <scope>NUCLEOTIDE SEQUENCE [LARGE SCALE GENOMIC DNA]</scope>
    <source>
        <strain evidence="3 4">NEAU-LL90</strain>
    </source>
</reference>
<proteinExistence type="predicted"/>
<evidence type="ECO:0000313" key="3">
    <source>
        <dbReference type="EMBL" id="RMI28200.1"/>
    </source>
</evidence>
<organism evidence="3 4">
    <name type="scientific">Nocardia stercoris</name>
    <dbReference type="NCBI Taxonomy" id="2483361"/>
    <lineage>
        <taxon>Bacteria</taxon>
        <taxon>Bacillati</taxon>
        <taxon>Actinomycetota</taxon>
        <taxon>Actinomycetes</taxon>
        <taxon>Mycobacteriales</taxon>
        <taxon>Nocardiaceae</taxon>
        <taxon>Nocardia</taxon>
    </lineage>
</organism>
<dbReference type="RefSeq" id="WP_122191791.1">
    <property type="nucleotide sequence ID" value="NZ_RFFH01000024.1"/>
</dbReference>
<evidence type="ECO:0000313" key="4">
    <source>
        <dbReference type="Proteomes" id="UP000279275"/>
    </source>
</evidence>
<evidence type="ECO:0000256" key="1">
    <source>
        <dbReference type="SAM" id="MobiDB-lite"/>
    </source>
</evidence>
<feature type="chain" id="PRO_5039160149" evidence="2">
    <location>
        <begin position="25"/>
        <end position="223"/>
    </location>
</feature>
<keyword evidence="4" id="KW-1185">Reference proteome</keyword>
<dbReference type="Proteomes" id="UP000279275">
    <property type="component" value="Unassembled WGS sequence"/>
</dbReference>
<keyword evidence="2" id="KW-0732">Signal</keyword>
<sequence length="223" mass="22447">MAYRAIARGVVACAAATSAVGALAAVLGAGPAAAAPGTINWTDGSSQFTRTISNTSPKEGDVITVSTQFARNSIVDEYLYSIKDEHPACLSYVAGSAKMNNGTTDYPYKDPEVVPDDGGSGYVGVSFSITNWPVQNRPLAHQSPVFSVQYKVGPDCAPGTALTTGMEYSGSLGSGHYSTQGPSITASQSTPTTTPPPTTGPGTGPGTGTGSAFAGLGSLSAAK</sequence>
<protein>
    <submittedName>
        <fullName evidence="3">Uncharacterized protein</fullName>
    </submittedName>
</protein>
<dbReference type="AlphaFoldDB" id="A0A3M2KUU4"/>
<feature type="signal peptide" evidence="2">
    <location>
        <begin position="1"/>
        <end position="24"/>
    </location>
</feature>
<gene>
    <name evidence="3" type="ORF">EBN03_31405</name>
</gene>
<dbReference type="OrthoDB" id="4527838at2"/>
<comment type="caution">
    <text evidence="3">The sequence shown here is derived from an EMBL/GenBank/DDBJ whole genome shotgun (WGS) entry which is preliminary data.</text>
</comment>
<accession>A0A3M2KUU4</accession>
<name>A0A3M2KUU4_9NOCA</name>
<feature type="compositionally biased region" description="Polar residues" evidence="1">
    <location>
        <begin position="176"/>
        <end position="189"/>
    </location>
</feature>
<dbReference type="EMBL" id="RFFH01000024">
    <property type="protein sequence ID" value="RMI28200.1"/>
    <property type="molecule type" value="Genomic_DNA"/>
</dbReference>
<feature type="region of interest" description="Disordered" evidence="1">
    <location>
        <begin position="173"/>
        <end position="223"/>
    </location>
</feature>
<feature type="compositionally biased region" description="Low complexity" evidence="1">
    <location>
        <begin position="210"/>
        <end position="223"/>
    </location>
</feature>